<sequence length="107" mass="11483">MPLLASLFAFLTKYLLISAVLKVLTFLGFAFISYQGATTVIDYAEAELMAVYGSLPSVVVTMLQILHFDYAVSILFAALTFKVTYGLATRFGPRFAAGTPGVTNGGE</sequence>
<comment type="caution">
    <text evidence="2">The sequence shown here is derived from an EMBL/GenBank/DDBJ whole genome shotgun (WGS) entry which is preliminary data.</text>
</comment>
<dbReference type="OrthoDB" id="9903740at2"/>
<evidence type="ECO:0000313" key="3">
    <source>
        <dbReference type="Proteomes" id="UP000248330"/>
    </source>
</evidence>
<accession>A0A318E466</accession>
<keyword evidence="3" id="KW-1185">Reference proteome</keyword>
<dbReference type="Pfam" id="PF10734">
    <property type="entry name" value="DUF2523"/>
    <property type="match status" value="1"/>
</dbReference>
<dbReference type="Proteomes" id="UP000248330">
    <property type="component" value="Unassembled WGS sequence"/>
</dbReference>
<dbReference type="EMBL" id="QICN01000021">
    <property type="protein sequence ID" value="PXV63056.1"/>
    <property type="molecule type" value="Genomic_DNA"/>
</dbReference>
<dbReference type="AlphaFoldDB" id="A0A318E466"/>
<dbReference type="RefSeq" id="WP_110267020.1">
    <property type="nucleotide sequence ID" value="NZ_CAWNXA010000021.1"/>
</dbReference>
<reference evidence="2 3" key="1">
    <citation type="submission" date="2018-04" db="EMBL/GenBank/DDBJ databases">
        <title>Genomic Encyclopedia of Type Strains, Phase IV (KMG-IV): sequencing the most valuable type-strain genomes for metagenomic binning, comparative biology and taxonomic classification.</title>
        <authorList>
            <person name="Goeker M."/>
        </authorList>
    </citation>
    <scope>NUCLEOTIDE SEQUENCE [LARGE SCALE GENOMIC DNA]</scope>
    <source>
        <strain evidence="2 3">DSM 104150</strain>
    </source>
</reference>
<keyword evidence="1" id="KW-0812">Transmembrane</keyword>
<dbReference type="InterPro" id="IPR019670">
    <property type="entry name" value="DUF2523"/>
</dbReference>
<keyword evidence="1" id="KW-1133">Transmembrane helix</keyword>
<keyword evidence="1" id="KW-0472">Membrane</keyword>
<gene>
    <name evidence="2" type="ORF">C8D93_1215</name>
</gene>
<name>A0A318E466_9GAMM</name>
<organism evidence="2 3">
    <name type="scientific">Sinimarinibacterium flocculans</name>
    <dbReference type="NCBI Taxonomy" id="985250"/>
    <lineage>
        <taxon>Bacteria</taxon>
        <taxon>Pseudomonadati</taxon>
        <taxon>Pseudomonadota</taxon>
        <taxon>Gammaproteobacteria</taxon>
        <taxon>Nevskiales</taxon>
        <taxon>Nevskiaceae</taxon>
        <taxon>Sinimarinibacterium</taxon>
    </lineage>
</organism>
<feature type="transmembrane region" description="Helical" evidence="1">
    <location>
        <begin position="70"/>
        <end position="88"/>
    </location>
</feature>
<evidence type="ECO:0000256" key="1">
    <source>
        <dbReference type="SAM" id="Phobius"/>
    </source>
</evidence>
<protein>
    <submittedName>
        <fullName evidence="2">Uncharacterized protein DUF2523</fullName>
    </submittedName>
</protein>
<proteinExistence type="predicted"/>
<evidence type="ECO:0000313" key="2">
    <source>
        <dbReference type="EMBL" id="PXV63056.1"/>
    </source>
</evidence>
<feature type="transmembrane region" description="Helical" evidence="1">
    <location>
        <begin position="14"/>
        <end position="34"/>
    </location>
</feature>